<organism evidence="3">
    <name type="scientific">Phlebotomus kandelakii</name>
    <dbReference type="NCBI Taxonomy" id="1109342"/>
    <lineage>
        <taxon>Eukaryota</taxon>
        <taxon>Metazoa</taxon>
        <taxon>Ecdysozoa</taxon>
        <taxon>Arthropoda</taxon>
        <taxon>Hexapoda</taxon>
        <taxon>Insecta</taxon>
        <taxon>Pterygota</taxon>
        <taxon>Neoptera</taxon>
        <taxon>Endopterygota</taxon>
        <taxon>Diptera</taxon>
        <taxon>Nematocera</taxon>
        <taxon>Psychodoidea</taxon>
        <taxon>Psychodidae</taxon>
        <taxon>Phlebotomus</taxon>
        <taxon>Larroussius</taxon>
    </lineage>
</organism>
<evidence type="ECO:0000313" key="3">
    <source>
        <dbReference type="EMBL" id="NBJ58582.1"/>
    </source>
</evidence>
<feature type="region of interest" description="Disordered" evidence="1">
    <location>
        <begin position="18"/>
        <end position="40"/>
    </location>
</feature>
<reference evidence="3" key="1">
    <citation type="submission" date="2019-10" db="EMBL/GenBank/DDBJ databases">
        <title>Short sand fly seasons in Tbilisi, Georgia, hinder development of host immunity to saliva of the visceral leishmaniasis vector Phlebotomus kandelakii.</title>
        <authorList>
            <person name="Oliveira F."/>
            <person name="Giorgobiani E."/>
            <person name="Guimaraes-Costa A.B."/>
            <person name="Abdeladhim M."/>
            <person name="Oristian J."/>
            <person name="Tskhvaradze L."/>
            <person name="Tsertsvadze N."/>
            <person name="Zakalashvili M."/>
            <person name="Valenzuela J.G."/>
            <person name="Kamhawi S."/>
        </authorList>
    </citation>
    <scope>NUCLEOTIDE SEQUENCE</scope>
    <source>
        <strain evidence="3">Wild-capture in Tbilisi</strain>
        <tissue evidence="3">Salivary glands</tissue>
    </source>
</reference>
<proteinExistence type="predicted"/>
<name>A0A6B2E7S3_9DIPT</name>
<evidence type="ECO:0000256" key="2">
    <source>
        <dbReference type="SAM" id="Phobius"/>
    </source>
</evidence>
<keyword evidence="2" id="KW-1133">Transmembrane helix</keyword>
<feature type="region of interest" description="Disordered" evidence="1">
    <location>
        <begin position="166"/>
        <end position="191"/>
    </location>
</feature>
<feature type="transmembrane region" description="Helical" evidence="2">
    <location>
        <begin position="266"/>
        <end position="288"/>
    </location>
</feature>
<keyword evidence="2" id="KW-0812">Transmembrane</keyword>
<protein>
    <submittedName>
        <fullName evidence="3">Uncharacterized protein</fullName>
    </submittedName>
</protein>
<dbReference type="EMBL" id="GIFK01000879">
    <property type="protein sequence ID" value="NBJ58582.1"/>
    <property type="molecule type" value="Transcribed_RNA"/>
</dbReference>
<evidence type="ECO:0000256" key="1">
    <source>
        <dbReference type="SAM" id="MobiDB-lite"/>
    </source>
</evidence>
<feature type="transmembrane region" description="Helical" evidence="2">
    <location>
        <begin position="48"/>
        <end position="71"/>
    </location>
</feature>
<sequence>MYKTVRHGENSLQYTILPQNDDYRGGAGGGEGGRKRSRTCRHNRKKSIVAYVGLFFVCAVIAGTLLIPLMVTSDLMPSPASWFYRAQKAREMRNPVSVKYQVDKTSSTADIAPPKTREQKTSPAWSDMLNITEFEKLYDESNALAAVKSTPNTATSAKFTPRVQTTVATSTSTERVTSTVAPTSRPSAPAPTLINTRKQPLVASIRDSTRFSSKPIVVVSQQNDKIAVKSASGRMFDDKNWVQSHWPYVDPSTYFQWVGYNTEDRVILPVILGIALMLVLIIVVLCVIARRKGVCKACAKRNGRNTFEKLESQNDDNRTLLTTENHSEEE</sequence>
<accession>A0A6B2E7S3</accession>
<dbReference type="AlphaFoldDB" id="A0A6B2E7S3"/>
<keyword evidence="2" id="KW-0472">Membrane</keyword>